<dbReference type="PANTHER" id="PTHR30469:SF15">
    <property type="entry name" value="HLYD FAMILY OF SECRETION PROTEINS"/>
    <property type="match status" value="1"/>
</dbReference>
<feature type="domain" description="YknX-like C-terminal permuted SH3-like" evidence="4">
    <location>
        <begin position="232"/>
        <end position="306"/>
    </location>
</feature>
<evidence type="ECO:0000313" key="6">
    <source>
        <dbReference type="Proteomes" id="UP000595917"/>
    </source>
</evidence>
<dbReference type="KEGG" id="bhc:JFL75_02265"/>
<dbReference type="NCBIfam" id="TIGR01730">
    <property type="entry name" value="RND_mfp"/>
    <property type="match status" value="1"/>
</dbReference>
<sequence>MKKMKPNGLALSAFAVVILLVLSGCGENAQAGGDKSGEEAVPVFAVNTTTAVQGQISDYLMLSGDIVAGSTVDVFSDAAGKITALRVAVGDRVWKDTPIAVVDPSRPGMKYVPGVAKSPIAGTIVSLPAQVGMTITQATPIARVSGGGALEIKLFVAERFISKMALGLPAVITLDAYPGESFRGSISEISPVVDPASRTMEVRVNVENPGSKLKAGMFTKVRIITEQKDNIVKIPSTAMVQRFGENYVFTVEPDPSDPAFKIVRRKVVTPGILIDGVLEVQQGLNAEDEIVVRGQSLLEDGVRVNVVEHTAPLSATN</sequence>
<dbReference type="Gene3D" id="2.40.30.170">
    <property type="match status" value="1"/>
</dbReference>
<dbReference type="SUPFAM" id="SSF111369">
    <property type="entry name" value="HlyD-like secretion proteins"/>
    <property type="match status" value="1"/>
</dbReference>
<dbReference type="PROSITE" id="PS51257">
    <property type="entry name" value="PROKAR_LIPOPROTEIN"/>
    <property type="match status" value="1"/>
</dbReference>
<dbReference type="Pfam" id="PF25989">
    <property type="entry name" value="YknX_C"/>
    <property type="match status" value="1"/>
</dbReference>
<dbReference type="RefSeq" id="WP_215627060.1">
    <property type="nucleotide sequence ID" value="NZ_CP067089.2"/>
</dbReference>
<evidence type="ECO:0000256" key="1">
    <source>
        <dbReference type="ARBA" id="ARBA00009477"/>
    </source>
</evidence>
<feature type="signal peptide" evidence="2">
    <location>
        <begin position="1"/>
        <end position="31"/>
    </location>
</feature>
<accession>A0A7T7XP09</accession>
<dbReference type="FunFam" id="2.40.30.170:FF:000010">
    <property type="entry name" value="Efflux RND transporter periplasmic adaptor subunit"/>
    <property type="match status" value="1"/>
</dbReference>
<name>A0A7T7XP09_9SPIR</name>
<evidence type="ECO:0000259" key="3">
    <source>
        <dbReference type="Pfam" id="PF25954"/>
    </source>
</evidence>
<keyword evidence="2" id="KW-0732">Signal</keyword>
<organism evidence="5 6">
    <name type="scientific">Breznakiella homolactica</name>
    <dbReference type="NCBI Taxonomy" id="2798577"/>
    <lineage>
        <taxon>Bacteria</taxon>
        <taxon>Pseudomonadati</taxon>
        <taxon>Spirochaetota</taxon>
        <taxon>Spirochaetia</taxon>
        <taxon>Spirochaetales</taxon>
        <taxon>Breznakiellaceae</taxon>
        <taxon>Breznakiella</taxon>
    </lineage>
</organism>
<evidence type="ECO:0000313" key="5">
    <source>
        <dbReference type="EMBL" id="QQO09757.1"/>
    </source>
</evidence>
<dbReference type="Gene3D" id="2.40.50.100">
    <property type="match status" value="1"/>
</dbReference>
<dbReference type="AlphaFoldDB" id="A0A7T7XP09"/>
<dbReference type="PANTHER" id="PTHR30469">
    <property type="entry name" value="MULTIDRUG RESISTANCE PROTEIN MDTA"/>
    <property type="match status" value="1"/>
</dbReference>
<evidence type="ECO:0000259" key="4">
    <source>
        <dbReference type="Pfam" id="PF25989"/>
    </source>
</evidence>
<proteinExistence type="inferred from homology"/>
<dbReference type="Gene3D" id="2.40.420.20">
    <property type="match status" value="1"/>
</dbReference>
<dbReference type="Pfam" id="PF25954">
    <property type="entry name" value="Beta-barrel_RND_2"/>
    <property type="match status" value="1"/>
</dbReference>
<dbReference type="GO" id="GO:1990281">
    <property type="term" value="C:efflux pump complex"/>
    <property type="evidence" value="ECO:0007669"/>
    <property type="project" value="TreeGrafter"/>
</dbReference>
<dbReference type="GO" id="GO:0015562">
    <property type="term" value="F:efflux transmembrane transporter activity"/>
    <property type="evidence" value="ECO:0007669"/>
    <property type="project" value="TreeGrafter"/>
</dbReference>
<dbReference type="InterPro" id="IPR006143">
    <property type="entry name" value="RND_pump_MFP"/>
</dbReference>
<feature type="domain" description="CusB-like beta-barrel" evidence="3">
    <location>
        <begin position="156"/>
        <end position="226"/>
    </location>
</feature>
<comment type="similarity">
    <text evidence="1">Belongs to the membrane fusion protein (MFP) (TC 8.A.1) family.</text>
</comment>
<feature type="chain" id="PRO_5030806564" evidence="2">
    <location>
        <begin position="32"/>
        <end position="317"/>
    </location>
</feature>
<dbReference type="EMBL" id="CP067089">
    <property type="protein sequence ID" value="QQO09757.1"/>
    <property type="molecule type" value="Genomic_DNA"/>
</dbReference>
<keyword evidence="6" id="KW-1185">Reference proteome</keyword>
<gene>
    <name evidence="5" type="ORF">JFL75_02265</name>
</gene>
<reference evidence="5" key="1">
    <citation type="submission" date="2021-01" db="EMBL/GenBank/DDBJ databases">
        <title>Description of Breznakiella homolactica.</title>
        <authorList>
            <person name="Song Y."/>
            <person name="Brune A."/>
        </authorList>
    </citation>
    <scope>NUCLEOTIDE SEQUENCE</scope>
    <source>
        <strain evidence="5">RmG30</strain>
    </source>
</reference>
<protein>
    <submittedName>
        <fullName evidence="5">Efflux RND transporter periplasmic adaptor subunit</fullName>
    </submittedName>
</protein>
<dbReference type="Proteomes" id="UP000595917">
    <property type="component" value="Chromosome"/>
</dbReference>
<dbReference type="InterPro" id="IPR058637">
    <property type="entry name" value="YknX-like_C"/>
</dbReference>
<evidence type="ECO:0000256" key="2">
    <source>
        <dbReference type="SAM" id="SignalP"/>
    </source>
</evidence>
<dbReference type="InterPro" id="IPR058792">
    <property type="entry name" value="Beta-barrel_RND_2"/>
</dbReference>